<dbReference type="VEuPathDB" id="TriTrypDB:TRSC58_06683"/>
<proteinExistence type="predicted"/>
<dbReference type="EMBL" id="MKGL01000255">
    <property type="protein sequence ID" value="RNF01890.1"/>
    <property type="molecule type" value="Genomic_DNA"/>
</dbReference>
<keyword evidence="4 6" id="KW-0472">Membrane</keyword>
<evidence type="ECO:0000256" key="4">
    <source>
        <dbReference type="ARBA" id="ARBA00023136"/>
    </source>
</evidence>
<dbReference type="Proteomes" id="UP000283634">
    <property type="component" value="Unassembled WGS sequence"/>
</dbReference>
<gene>
    <name evidence="8" type="ORF">TraAM80_06731</name>
</gene>
<evidence type="ECO:0000313" key="8">
    <source>
        <dbReference type="EMBL" id="RNF01890.1"/>
    </source>
</evidence>
<name>A0A3R7MG40_TRYRA</name>
<evidence type="ECO:0000256" key="2">
    <source>
        <dbReference type="ARBA" id="ARBA00022692"/>
    </source>
</evidence>
<keyword evidence="3 6" id="KW-1133">Transmembrane helix</keyword>
<organism evidence="8 9">
    <name type="scientific">Trypanosoma rangeli</name>
    <dbReference type="NCBI Taxonomy" id="5698"/>
    <lineage>
        <taxon>Eukaryota</taxon>
        <taxon>Discoba</taxon>
        <taxon>Euglenozoa</taxon>
        <taxon>Kinetoplastea</taxon>
        <taxon>Metakinetoplastina</taxon>
        <taxon>Trypanosomatida</taxon>
        <taxon>Trypanosomatidae</taxon>
        <taxon>Trypanosoma</taxon>
        <taxon>Herpetosoma</taxon>
    </lineage>
</organism>
<evidence type="ECO:0000313" key="9">
    <source>
        <dbReference type="Proteomes" id="UP000283634"/>
    </source>
</evidence>
<evidence type="ECO:0000256" key="1">
    <source>
        <dbReference type="ARBA" id="ARBA00004370"/>
    </source>
</evidence>
<accession>A0A3R7MG40</accession>
<feature type="domain" description="Amino acid transporter transmembrane" evidence="7">
    <location>
        <begin position="85"/>
        <end position="176"/>
    </location>
</feature>
<evidence type="ECO:0000259" key="7">
    <source>
        <dbReference type="Pfam" id="PF01490"/>
    </source>
</evidence>
<feature type="transmembrane region" description="Helical" evidence="6">
    <location>
        <begin position="114"/>
        <end position="135"/>
    </location>
</feature>
<keyword evidence="9" id="KW-1185">Reference proteome</keyword>
<dbReference type="InterPro" id="IPR013057">
    <property type="entry name" value="AA_transpt_TM"/>
</dbReference>
<dbReference type="RefSeq" id="XP_029236597.1">
    <property type="nucleotide sequence ID" value="XM_029383563.1"/>
</dbReference>
<evidence type="ECO:0000256" key="6">
    <source>
        <dbReference type="SAM" id="Phobius"/>
    </source>
</evidence>
<evidence type="ECO:0000256" key="3">
    <source>
        <dbReference type="ARBA" id="ARBA00022989"/>
    </source>
</evidence>
<keyword evidence="2 6" id="KW-0812">Transmembrane</keyword>
<protein>
    <submittedName>
        <fullName evidence="8">Solute carrier family 36 (Proton-coupled amino acid transporter)</fullName>
    </submittedName>
</protein>
<feature type="transmembrane region" description="Helical" evidence="6">
    <location>
        <begin position="163"/>
        <end position="184"/>
    </location>
</feature>
<dbReference type="GeneID" id="40330664"/>
<reference evidence="8 9" key="1">
    <citation type="journal article" date="2018" name="BMC Genomics">
        <title>Genomic comparison of Trypanosoma conorhini and Trypanosoma rangeli to Trypanosoma cruzi strains of high and low virulence.</title>
        <authorList>
            <person name="Bradwell K.R."/>
            <person name="Koparde V.N."/>
            <person name="Matveyev A.V."/>
            <person name="Serrano M.G."/>
            <person name="Alves J.M."/>
            <person name="Parikh H."/>
            <person name="Huang B."/>
            <person name="Lee V."/>
            <person name="Espinosa-Alvarez O."/>
            <person name="Ortiz P.A."/>
            <person name="Costa-Martins A.G."/>
            <person name="Teixeira M.M."/>
            <person name="Buck G.A."/>
        </authorList>
    </citation>
    <scope>NUCLEOTIDE SEQUENCE [LARGE SCALE GENOMIC DNA]</scope>
    <source>
        <strain evidence="8 9">AM80</strain>
    </source>
</reference>
<feature type="region of interest" description="Disordered" evidence="5">
    <location>
        <begin position="1"/>
        <end position="54"/>
    </location>
</feature>
<comment type="caution">
    <text evidence="8">The sequence shown here is derived from an EMBL/GenBank/DDBJ whole genome shotgun (WGS) entry which is preliminary data.</text>
</comment>
<evidence type="ECO:0000256" key="5">
    <source>
        <dbReference type="SAM" id="MobiDB-lite"/>
    </source>
</evidence>
<sequence length="247" mass="27582">MMRHEITVKVKTTSMPQPHEPNYFGEDVAEKFPNEGNGEPRLPNATEGGEGRSEKYLPCSDVDDAAEEEDIQSEGNLWVLENANLPKCAFNVFKANVASGVFLLPTFYKDSGYIMSPIFSLLIGAIVVDCSRLLVRAKTKVNRGSVSDYAQLCDFVLGKPFRYILFVALLLTQYAFLLALPAAFCRCHGKNCASVFRKCVCLDNRYVCHCFAYDFFKREPGVPCGCSHCFHCICGFCASCYDDCVIY</sequence>
<dbReference type="OrthoDB" id="248434at2759"/>
<comment type="subcellular location">
    <subcellularLocation>
        <location evidence="1">Membrane</location>
    </subcellularLocation>
</comment>
<dbReference type="GO" id="GO:0016020">
    <property type="term" value="C:membrane"/>
    <property type="evidence" value="ECO:0007669"/>
    <property type="project" value="UniProtKB-SubCell"/>
</dbReference>
<dbReference type="Pfam" id="PF01490">
    <property type="entry name" value="Aa_trans"/>
    <property type="match status" value="1"/>
</dbReference>
<dbReference type="AlphaFoldDB" id="A0A3R7MG40"/>